<sequence length="538" mass="59815">MKATHSFAAALIAFVFASSDAAFAVPIPTGVKLAPVQEITRQLPAEIESLDPAHIESWAGNTVGLDLFEGLTRIDATGAIVPGVAQSWTRTGPDTWRFTLRGDARWSDGRPVTADDFVYAWRRVVDPKTGSKYTVLVEFVKNGKAIVSGKAPPDQLGVTAVDARTLEVRTETPAAFFPELAAMVSMAPVPRHIVQRAPDGWTKPGTFVGNGAFLLADWQPNNRVVLLKNGRYWNAASVPLAKVKYVPIEDDGTALHMYQAGQIDYTYRIPSGLHDPIAKQFGSELRTGMQIATYYYSLDNTNPLFKDKRVRQALSMVLDRDLLTKRLLQAGEAPMYGLIASGTKGASPFVPAWAAWPMSKRIDYARDLLRQAGYSEAKPLTFTLTYNTNDLHKKVALFAASEWRTKLGVEARLENVEFKVLLMQRHEGKVQASRDGWFVDYNDAMSYFDVLRCGSIQNDQRYCNPKVDELIARANARLDPNERTALMTRAHTLAMEDYPMIALFQYSADRLVKAYVGGYATTNYVDQRASQDLYIVAH</sequence>
<evidence type="ECO:0000256" key="3">
    <source>
        <dbReference type="ARBA" id="ARBA00022448"/>
    </source>
</evidence>
<dbReference type="EMBL" id="PNYB01000012">
    <property type="protein sequence ID" value="PMS23457.1"/>
    <property type="molecule type" value="Genomic_DNA"/>
</dbReference>
<dbReference type="GO" id="GO:0015833">
    <property type="term" value="P:peptide transport"/>
    <property type="evidence" value="ECO:0007669"/>
    <property type="project" value="TreeGrafter"/>
</dbReference>
<dbReference type="GO" id="GO:0030288">
    <property type="term" value="C:outer membrane-bounded periplasmic space"/>
    <property type="evidence" value="ECO:0007669"/>
    <property type="project" value="TreeGrafter"/>
</dbReference>
<dbReference type="InterPro" id="IPR030678">
    <property type="entry name" value="Peptide/Ni-bd"/>
</dbReference>
<feature type="chain" id="PRO_5014607751" evidence="5">
    <location>
        <begin position="25"/>
        <end position="538"/>
    </location>
</feature>
<comment type="similarity">
    <text evidence="2">Belongs to the bacterial solute-binding protein 5 family.</text>
</comment>
<gene>
    <name evidence="7" type="ORF">C0Z19_15775</name>
</gene>
<dbReference type="AlphaFoldDB" id="A0A2N7W231"/>
<feature type="signal peptide" evidence="5">
    <location>
        <begin position="1"/>
        <end position="24"/>
    </location>
</feature>
<evidence type="ECO:0000256" key="2">
    <source>
        <dbReference type="ARBA" id="ARBA00005695"/>
    </source>
</evidence>
<keyword evidence="3" id="KW-0813">Transport</keyword>
<comment type="subcellular location">
    <subcellularLocation>
        <location evidence="1">Cell envelope</location>
    </subcellularLocation>
</comment>
<dbReference type="PANTHER" id="PTHR30290">
    <property type="entry name" value="PERIPLASMIC BINDING COMPONENT OF ABC TRANSPORTER"/>
    <property type="match status" value="1"/>
</dbReference>
<dbReference type="GO" id="GO:1904680">
    <property type="term" value="F:peptide transmembrane transporter activity"/>
    <property type="evidence" value="ECO:0007669"/>
    <property type="project" value="TreeGrafter"/>
</dbReference>
<dbReference type="RefSeq" id="WP_102610759.1">
    <property type="nucleotide sequence ID" value="NZ_CADIKD010000015.1"/>
</dbReference>
<organism evidence="7 8">
    <name type="scientific">Trinickia soli</name>
    <dbReference type="NCBI Taxonomy" id="380675"/>
    <lineage>
        <taxon>Bacteria</taxon>
        <taxon>Pseudomonadati</taxon>
        <taxon>Pseudomonadota</taxon>
        <taxon>Betaproteobacteria</taxon>
        <taxon>Burkholderiales</taxon>
        <taxon>Burkholderiaceae</taxon>
        <taxon>Trinickia</taxon>
    </lineage>
</organism>
<dbReference type="FunFam" id="3.10.105.10:FF:000001">
    <property type="entry name" value="Oligopeptide ABC transporter, oligopeptide-binding protein"/>
    <property type="match status" value="1"/>
</dbReference>
<protein>
    <submittedName>
        <fullName evidence="7">Peptide ABC transporter substrate-binding protein</fullName>
    </submittedName>
</protein>
<dbReference type="InterPro" id="IPR000914">
    <property type="entry name" value="SBP_5_dom"/>
</dbReference>
<dbReference type="Gene3D" id="3.40.190.10">
    <property type="entry name" value="Periplasmic binding protein-like II"/>
    <property type="match status" value="1"/>
</dbReference>
<dbReference type="GO" id="GO:0043190">
    <property type="term" value="C:ATP-binding cassette (ABC) transporter complex"/>
    <property type="evidence" value="ECO:0007669"/>
    <property type="project" value="InterPro"/>
</dbReference>
<dbReference type="PIRSF" id="PIRSF002741">
    <property type="entry name" value="MppA"/>
    <property type="match status" value="1"/>
</dbReference>
<dbReference type="PANTHER" id="PTHR30290:SF10">
    <property type="entry name" value="PERIPLASMIC OLIGOPEPTIDE-BINDING PROTEIN-RELATED"/>
    <property type="match status" value="1"/>
</dbReference>
<proteinExistence type="inferred from homology"/>
<dbReference type="Pfam" id="PF00496">
    <property type="entry name" value="SBP_bac_5"/>
    <property type="match status" value="1"/>
</dbReference>
<keyword evidence="4 5" id="KW-0732">Signal</keyword>
<reference evidence="7 8" key="1">
    <citation type="submission" date="2018-01" db="EMBL/GenBank/DDBJ databases">
        <title>Whole genome analyses suggest that Burkholderia sensu lato contains two further novel genera in the rhizoxinica-symbiotica group Mycetohabitans gen. nov., and Trinickia gen. nov.: implications for the evolution of diazotrophy and nodulation in the Burkholderiaceae.</title>
        <authorList>
            <person name="Estrada-de los Santos P."/>
            <person name="Palmer M."/>
            <person name="Chavez-Ramirez B."/>
            <person name="Beukes C."/>
            <person name="Steenkamp E.T."/>
            <person name="Hirsch A.M."/>
            <person name="Manyaka P."/>
            <person name="Maluk M."/>
            <person name="Lafos M."/>
            <person name="Crook M."/>
            <person name="Gross E."/>
            <person name="Simon M.F."/>
            <person name="Bueno dos Reis Junior F."/>
            <person name="Poole P.S."/>
            <person name="Venter S.N."/>
            <person name="James E.K."/>
        </authorList>
    </citation>
    <scope>NUCLEOTIDE SEQUENCE [LARGE SCALE GENOMIC DNA]</scope>
    <source>
        <strain evidence="7 8">GP25-8</strain>
    </source>
</reference>
<accession>A0A2N7W231</accession>
<evidence type="ECO:0000259" key="6">
    <source>
        <dbReference type="Pfam" id="PF00496"/>
    </source>
</evidence>
<comment type="caution">
    <text evidence="7">The sequence shown here is derived from an EMBL/GenBank/DDBJ whole genome shotgun (WGS) entry which is preliminary data.</text>
</comment>
<evidence type="ECO:0000256" key="4">
    <source>
        <dbReference type="ARBA" id="ARBA00022729"/>
    </source>
</evidence>
<dbReference type="Gene3D" id="3.90.76.10">
    <property type="entry name" value="Dipeptide-binding Protein, Domain 1"/>
    <property type="match status" value="1"/>
</dbReference>
<dbReference type="InterPro" id="IPR039424">
    <property type="entry name" value="SBP_5"/>
</dbReference>
<dbReference type="SUPFAM" id="SSF53850">
    <property type="entry name" value="Periplasmic binding protein-like II"/>
    <property type="match status" value="1"/>
</dbReference>
<evidence type="ECO:0000256" key="5">
    <source>
        <dbReference type="SAM" id="SignalP"/>
    </source>
</evidence>
<evidence type="ECO:0000313" key="7">
    <source>
        <dbReference type="EMBL" id="PMS23457.1"/>
    </source>
</evidence>
<evidence type="ECO:0000256" key="1">
    <source>
        <dbReference type="ARBA" id="ARBA00004196"/>
    </source>
</evidence>
<name>A0A2N7W231_9BURK</name>
<feature type="domain" description="Solute-binding protein family 5" evidence="6">
    <location>
        <begin position="80"/>
        <end position="453"/>
    </location>
</feature>
<dbReference type="Gene3D" id="3.10.105.10">
    <property type="entry name" value="Dipeptide-binding Protein, Domain 3"/>
    <property type="match status" value="1"/>
</dbReference>
<keyword evidence="8" id="KW-1185">Reference proteome</keyword>
<dbReference type="Proteomes" id="UP000235347">
    <property type="component" value="Unassembled WGS sequence"/>
</dbReference>
<evidence type="ECO:0000313" key="8">
    <source>
        <dbReference type="Proteomes" id="UP000235347"/>
    </source>
</evidence>
<dbReference type="FunFam" id="3.90.76.10:FF:000001">
    <property type="entry name" value="Oligopeptide ABC transporter substrate-binding protein"/>
    <property type="match status" value="1"/>
</dbReference>
<dbReference type="CDD" id="cd08504">
    <property type="entry name" value="PBP2_OppA"/>
    <property type="match status" value="1"/>
</dbReference>